<dbReference type="EMBL" id="JBBPBN010000026">
    <property type="protein sequence ID" value="KAK9008618.1"/>
    <property type="molecule type" value="Genomic_DNA"/>
</dbReference>
<gene>
    <name evidence="3" type="ORF">V6N11_075505</name>
</gene>
<dbReference type="InterPro" id="IPR036397">
    <property type="entry name" value="RNaseH_sf"/>
</dbReference>
<dbReference type="Proteomes" id="UP001396334">
    <property type="component" value="Unassembled WGS sequence"/>
</dbReference>
<dbReference type="InterPro" id="IPR012337">
    <property type="entry name" value="RNaseH-like_sf"/>
</dbReference>
<dbReference type="CDD" id="cd06222">
    <property type="entry name" value="RNase_H_like"/>
    <property type="match status" value="1"/>
</dbReference>
<dbReference type="PANTHER" id="PTHR47074:SF61">
    <property type="entry name" value="RNASE H TYPE-1 DOMAIN-CONTAINING PROTEIN"/>
    <property type="match status" value="1"/>
</dbReference>
<organism evidence="3 4">
    <name type="scientific">Hibiscus sabdariffa</name>
    <name type="common">roselle</name>
    <dbReference type="NCBI Taxonomy" id="183260"/>
    <lineage>
        <taxon>Eukaryota</taxon>
        <taxon>Viridiplantae</taxon>
        <taxon>Streptophyta</taxon>
        <taxon>Embryophyta</taxon>
        <taxon>Tracheophyta</taxon>
        <taxon>Spermatophyta</taxon>
        <taxon>Magnoliopsida</taxon>
        <taxon>eudicotyledons</taxon>
        <taxon>Gunneridae</taxon>
        <taxon>Pentapetalae</taxon>
        <taxon>rosids</taxon>
        <taxon>malvids</taxon>
        <taxon>Malvales</taxon>
        <taxon>Malvaceae</taxon>
        <taxon>Malvoideae</taxon>
        <taxon>Hibiscus</taxon>
    </lineage>
</organism>
<accession>A0ABR2R772</accession>
<feature type="domain" description="RNase H type-1" evidence="2">
    <location>
        <begin position="32"/>
        <end position="146"/>
    </location>
</feature>
<sequence>MLLILLVFLGSSCVDVLRIGFRRHQELLKICCDASFDLSSKRTGIAAVFRGCSRNIVGGVNECVMAASACTVEAMASRLGGFGFNQVILESDNIDLIRRLNGNTQNCWKIITVECDLLSDVVSFSSCSFSYIHRNYNKIADWVARKIRLYECLISNP</sequence>
<dbReference type="InterPro" id="IPR044730">
    <property type="entry name" value="RNase_H-like_dom_plant"/>
</dbReference>
<protein>
    <recommendedName>
        <fullName evidence="2">RNase H type-1 domain-containing protein</fullName>
    </recommendedName>
</protein>
<evidence type="ECO:0000259" key="2">
    <source>
        <dbReference type="Pfam" id="PF13456"/>
    </source>
</evidence>
<comment type="caution">
    <text evidence="3">The sequence shown here is derived from an EMBL/GenBank/DDBJ whole genome shotgun (WGS) entry which is preliminary data.</text>
</comment>
<name>A0ABR2R772_9ROSI</name>
<feature type="chain" id="PRO_5046381389" description="RNase H type-1 domain-containing protein" evidence="1">
    <location>
        <begin position="17"/>
        <end position="157"/>
    </location>
</feature>
<keyword evidence="1" id="KW-0732">Signal</keyword>
<feature type="signal peptide" evidence="1">
    <location>
        <begin position="1"/>
        <end position="16"/>
    </location>
</feature>
<dbReference type="PANTHER" id="PTHR47074">
    <property type="entry name" value="BNAC02G40300D PROTEIN"/>
    <property type="match status" value="1"/>
</dbReference>
<dbReference type="Gene3D" id="3.30.420.10">
    <property type="entry name" value="Ribonuclease H-like superfamily/Ribonuclease H"/>
    <property type="match status" value="1"/>
</dbReference>
<dbReference type="InterPro" id="IPR002156">
    <property type="entry name" value="RNaseH_domain"/>
</dbReference>
<dbReference type="InterPro" id="IPR052929">
    <property type="entry name" value="RNase_H-like_EbsB-rel"/>
</dbReference>
<dbReference type="SUPFAM" id="SSF53098">
    <property type="entry name" value="Ribonuclease H-like"/>
    <property type="match status" value="1"/>
</dbReference>
<evidence type="ECO:0000313" key="4">
    <source>
        <dbReference type="Proteomes" id="UP001396334"/>
    </source>
</evidence>
<evidence type="ECO:0000313" key="3">
    <source>
        <dbReference type="EMBL" id="KAK9008618.1"/>
    </source>
</evidence>
<proteinExistence type="predicted"/>
<keyword evidence="4" id="KW-1185">Reference proteome</keyword>
<evidence type="ECO:0000256" key="1">
    <source>
        <dbReference type="SAM" id="SignalP"/>
    </source>
</evidence>
<dbReference type="Pfam" id="PF13456">
    <property type="entry name" value="RVT_3"/>
    <property type="match status" value="1"/>
</dbReference>
<reference evidence="3 4" key="1">
    <citation type="journal article" date="2024" name="G3 (Bethesda)">
        <title>Genome assembly of Hibiscus sabdariffa L. provides insights into metabolisms of medicinal natural products.</title>
        <authorList>
            <person name="Kim T."/>
        </authorList>
    </citation>
    <scope>NUCLEOTIDE SEQUENCE [LARGE SCALE GENOMIC DNA]</scope>
    <source>
        <strain evidence="3">TK-2024</strain>
        <tissue evidence="3">Old leaves</tissue>
    </source>
</reference>